<keyword evidence="1" id="KW-0472">Membrane</keyword>
<dbReference type="eggNOG" id="ENOG5032S5I">
    <property type="taxonomic scope" value="Bacteria"/>
</dbReference>
<keyword evidence="3" id="KW-1185">Reference proteome</keyword>
<dbReference type="EMBL" id="CAKP01000096">
    <property type="protein sequence ID" value="CCJ33878.1"/>
    <property type="molecule type" value="Genomic_DNA"/>
</dbReference>
<gene>
    <name evidence="2" type="ORF">CAAU_1794</name>
</gene>
<evidence type="ECO:0000313" key="3">
    <source>
        <dbReference type="Proteomes" id="UP000007652"/>
    </source>
</evidence>
<dbReference type="Proteomes" id="UP000007652">
    <property type="component" value="Unassembled WGS sequence"/>
</dbReference>
<comment type="caution">
    <text evidence="2">The sequence shown here is derived from an EMBL/GenBank/DDBJ whole genome shotgun (WGS) entry which is preliminary data.</text>
</comment>
<evidence type="ECO:0000313" key="2">
    <source>
        <dbReference type="EMBL" id="CCJ33878.1"/>
    </source>
</evidence>
<dbReference type="STRING" id="857293.CAAU_1794"/>
<protein>
    <submittedName>
        <fullName evidence="2">Uncharacterized protein</fullName>
    </submittedName>
</protein>
<proteinExistence type="predicted"/>
<reference evidence="2 3" key="1">
    <citation type="journal article" date="2011" name="J. Bacteriol.">
        <title>Draft genome sequence of Caloramator australicus strain RC3T, a thermoanaerobe from the Great Artesian Basin of Australia.</title>
        <authorList>
            <person name="Ogg C.D."/>
            <person name="Patel B.K.C."/>
        </authorList>
    </citation>
    <scope>NUCLEOTIDE SEQUENCE [LARGE SCALE GENOMIC DNA]</scope>
    <source>
        <strain evidence="2 3">RC3</strain>
    </source>
</reference>
<organism evidence="2 3">
    <name type="scientific">Caloramator australicus RC3</name>
    <dbReference type="NCBI Taxonomy" id="857293"/>
    <lineage>
        <taxon>Bacteria</taxon>
        <taxon>Bacillati</taxon>
        <taxon>Bacillota</taxon>
        <taxon>Clostridia</taxon>
        <taxon>Eubacteriales</taxon>
        <taxon>Clostridiaceae</taxon>
        <taxon>Caloramator</taxon>
    </lineage>
</organism>
<keyword evidence="1" id="KW-0812">Transmembrane</keyword>
<name>I7LJR5_9CLOT</name>
<accession>I7LJR5</accession>
<dbReference type="RefSeq" id="WP_008909136.1">
    <property type="nucleotide sequence ID" value="NZ_CAKP01000096.1"/>
</dbReference>
<feature type="transmembrane region" description="Helical" evidence="1">
    <location>
        <begin position="20"/>
        <end position="37"/>
    </location>
</feature>
<sequence>MGKPSIFSKDYEKMMRRRRINITLIILIIISVVYFFGDRFIKLDFLKKFNFAFFEKMKIEKRVEDKKTQEPKNKENVKESQKEVKNIKVEKYKKSDGSILEFYIDTVKGEIVEIKDLKGETNYNISQNKKFAVFDDIKAGKILFLDSQGNVKELTRDYYRSSKLNKNFYRKDILASNPDYIWAAKPYIAYDERILFLSELPYFKKDGSIHLWYIDLKSKQIKRITDLNIKDINLVEFIGYDENGVKIKVGNDYYILKKDNYKLVKS</sequence>
<evidence type="ECO:0000256" key="1">
    <source>
        <dbReference type="SAM" id="Phobius"/>
    </source>
</evidence>
<keyword evidence="1" id="KW-1133">Transmembrane helix</keyword>
<dbReference type="OrthoDB" id="1952449at2"/>
<dbReference type="AlphaFoldDB" id="I7LJR5"/>